<gene>
    <name evidence="2" type="ORF">HanXRQr2_Chr01g0009051</name>
</gene>
<dbReference type="SUPFAM" id="SSF52540">
    <property type="entry name" value="P-loop containing nucleoside triphosphate hydrolases"/>
    <property type="match status" value="1"/>
</dbReference>
<reference evidence="2" key="1">
    <citation type="journal article" date="2017" name="Nature">
        <title>The sunflower genome provides insights into oil metabolism, flowering and Asterid evolution.</title>
        <authorList>
            <person name="Badouin H."/>
            <person name="Gouzy J."/>
            <person name="Grassa C.J."/>
            <person name="Murat F."/>
            <person name="Staton S.E."/>
            <person name="Cottret L."/>
            <person name="Lelandais-Briere C."/>
            <person name="Owens G.L."/>
            <person name="Carrere S."/>
            <person name="Mayjonade B."/>
            <person name="Legrand L."/>
            <person name="Gill N."/>
            <person name="Kane N.C."/>
            <person name="Bowers J.E."/>
            <person name="Hubner S."/>
            <person name="Bellec A."/>
            <person name="Berard A."/>
            <person name="Berges H."/>
            <person name="Blanchet N."/>
            <person name="Boniface M.C."/>
            <person name="Brunel D."/>
            <person name="Catrice O."/>
            <person name="Chaidir N."/>
            <person name="Claudel C."/>
            <person name="Donnadieu C."/>
            <person name="Faraut T."/>
            <person name="Fievet G."/>
            <person name="Helmstetter N."/>
            <person name="King M."/>
            <person name="Knapp S.J."/>
            <person name="Lai Z."/>
            <person name="Le Paslier M.C."/>
            <person name="Lippi Y."/>
            <person name="Lorenzon L."/>
            <person name="Mandel J.R."/>
            <person name="Marage G."/>
            <person name="Marchand G."/>
            <person name="Marquand E."/>
            <person name="Bret-Mestries E."/>
            <person name="Morien E."/>
            <person name="Nambeesan S."/>
            <person name="Nguyen T."/>
            <person name="Pegot-Espagnet P."/>
            <person name="Pouilly N."/>
            <person name="Raftis F."/>
            <person name="Sallet E."/>
            <person name="Schiex T."/>
            <person name="Thomas J."/>
            <person name="Vandecasteele C."/>
            <person name="Vares D."/>
            <person name="Vear F."/>
            <person name="Vautrin S."/>
            <person name="Crespi M."/>
            <person name="Mangin B."/>
            <person name="Burke J.M."/>
            <person name="Salse J."/>
            <person name="Munos S."/>
            <person name="Vincourt P."/>
            <person name="Rieseberg L.H."/>
            <person name="Langlade N.B."/>
        </authorList>
    </citation>
    <scope>NUCLEOTIDE SEQUENCE</scope>
    <source>
        <tissue evidence="2">Leaves</tissue>
    </source>
</reference>
<keyword evidence="2" id="KW-0547">Nucleotide-binding</keyword>
<dbReference type="Gene3D" id="3.40.50.300">
    <property type="entry name" value="P-loop containing nucleotide triphosphate hydrolases"/>
    <property type="match status" value="1"/>
</dbReference>
<protein>
    <submittedName>
        <fullName evidence="2">RNA helicase</fullName>
        <ecNumber evidence="2">3.6.4.13</ecNumber>
    </submittedName>
</protein>
<dbReference type="Proteomes" id="UP000215914">
    <property type="component" value="Unassembled WGS sequence"/>
</dbReference>
<dbReference type="GO" id="GO:0016787">
    <property type="term" value="F:hydrolase activity"/>
    <property type="evidence" value="ECO:0007669"/>
    <property type="project" value="UniProtKB-KW"/>
</dbReference>
<evidence type="ECO:0000313" key="2">
    <source>
        <dbReference type="EMBL" id="KAF5821034.1"/>
    </source>
</evidence>
<dbReference type="Pfam" id="PF00270">
    <property type="entry name" value="DEAD"/>
    <property type="match status" value="1"/>
</dbReference>
<dbReference type="EC" id="3.6.4.13" evidence="2"/>
<keyword evidence="3" id="KW-1185">Reference proteome</keyword>
<dbReference type="GO" id="GO:0005524">
    <property type="term" value="F:ATP binding"/>
    <property type="evidence" value="ECO:0007669"/>
    <property type="project" value="InterPro"/>
</dbReference>
<dbReference type="AlphaFoldDB" id="A0A9K3JTU6"/>
<dbReference type="Gramene" id="mRNA:HanXRQr2_Chr01g0009051">
    <property type="protein sequence ID" value="mRNA:HanXRQr2_Chr01g0009051"/>
    <property type="gene ID" value="HanXRQr2_Chr01g0009051"/>
</dbReference>
<dbReference type="PROSITE" id="PS00039">
    <property type="entry name" value="DEAD_ATP_HELICASE"/>
    <property type="match status" value="1"/>
</dbReference>
<feature type="domain" description="DEAD/DEAH-box helicase" evidence="1">
    <location>
        <begin position="96"/>
        <end position="154"/>
    </location>
</feature>
<keyword evidence="2" id="KW-0347">Helicase</keyword>
<dbReference type="InterPro" id="IPR011545">
    <property type="entry name" value="DEAD/DEAH_box_helicase_dom"/>
</dbReference>
<dbReference type="InterPro" id="IPR000629">
    <property type="entry name" value="RNA-helicase_DEAD-box_CS"/>
</dbReference>
<sequence>MNSNYIMGRSSCVYTGFNLQHVSDGLDGCYLHVYNWPKGELKQTIDLGPNGLLRLLPLELLLVASSLQCSCFEVQFIFAHFGFQYVQERKKTKKMAHPDVFLTCLRRQSLCSDYIKMSVLDEADKMLSMGFKDQIYDIFRLLPSMVLVGVFSATNRLGFL</sequence>
<evidence type="ECO:0000313" key="3">
    <source>
        <dbReference type="Proteomes" id="UP000215914"/>
    </source>
</evidence>
<dbReference type="EMBL" id="MNCJ02000316">
    <property type="protein sequence ID" value="KAF5821034.1"/>
    <property type="molecule type" value="Genomic_DNA"/>
</dbReference>
<dbReference type="InterPro" id="IPR027417">
    <property type="entry name" value="P-loop_NTPase"/>
</dbReference>
<name>A0A9K3JTU6_HELAN</name>
<proteinExistence type="predicted"/>
<keyword evidence="2" id="KW-0378">Hydrolase</keyword>
<accession>A0A9K3JTU6</accession>
<dbReference type="GO" id="GO:0003724">
    <property type="term" value="F:RNA helicase activity"/>
    <property type="evidence" value="ECO:0007669"/>
    <property type="project" value="UniProtKB-EC"/>
</dbReference>
<keyword evidence="2" id="KW-0067">ATP-binding</keyword>
<evidence type="ECO:0000259" key="1">
    <source>
        <dbReference type="Pfam" id="PF00270"/>
    </source>
</evidence>
<reference evidence="2" key="2">
    <citation type="submission" date="2020-06" db="EMBL/GenBank/DDBJ databases">
        <title>Helianthus annuus Genome sequencing and assembly Release 2.</title>
        <authorList>
            <person name="Gouzy J."/>
            <person name="Langlade N."/>
            <person name="Munos S."/>
        </authorList>
    </citation>
    <scope>NUCLEOTIDE SEQUENCE</scope>
    <source>
        <tissue evidence="2">Leaves</tissue>
    </source>
</reference>
<organism evidence="2 3">
    <name type="scientific">Helianthus annuus</name>
    <name type="common">Common sunflower</name>
    <dbReference type="NCBI Taxonomy" id="4232"/>
    <lineage>
        <taxon>Eukaryota</taxon>
        <taxon>Viridiplantae</taxon>
        <taxon>Streptophyta</taxon>
        <taxon>Embryophyta</taxon>
        <taxon>Tracheophyta</taxon>
        <taxon>Spermatophyta</taxon>
        <taxon>Magnoliopsida</taxon>
        <taxon>eudicotyledons</taxon>
        <taxon>Gunneridae</taxon>
        <taxon>Pentapetalae</taxon>
        <taxon>asterids</taxon>
        <taxon>campanulids</taxon>
        <taxon>Asterales</taxon>
        <taxon>Asteraceae</taxon>
        <taxon>Asteroideae</taxon>
        <taxon>Heliantheae alliance</taxon>
        <taxon>Heliantheae</taxon>
        <taxon>Helianthus</taxon>
    </lineage>
</organism>
<dbReference type="GO" id="GO:0003676">
    <property type="term" value="F:nucleic acid binding"/>
    <property type="evidence" value="ECO:0007669"/>
    <property type="project" value="InterPro"/>
</dbReference>
<comment type="caution">
    <text evidence="2">The sequence shown here is derived from an EMBL/GenBank/DDBJ whole genome shotgun (WGS) entry which is preliminary data.</text>
</comment>